<evidence type="ECO:0000313" key="7">
    <source>
        <dbReference type="Proteomes" id="UP000617628"/>
    </source>
</evidence>
<dbReference type="InterPro" id="IPR001624">
    <property type="entry name" value="FliE"/>
</dbReference>
<dbReference type="HAMAP" id="MF_00724">
    <property type="entry name" value="FliE"/>
    <property type="match status" value="1"/>
</dbReference>
<reference evidence="6" key="1">
    <citation type="submission" date="2021-01" db="EMBL/GenBank/DDBJ databases">
        <title>Modified the classification status of verrucomicrobia.</title>
        <authorList>
            <person name="Feng X."/>
        </authorList>
    </citation>
    <scope>NUCLEOTIDE SEQUENCE</scope>
    <source>
        <strain evidence="6">KCTC 13126</strain>
    </source>
</reference>
<comment type="similarity">
    <text evidence="2 4">Belongs to the FliE family.</text>
</comment>
<comment type="subcellular location">
    <subcellularLocation>
        <location evidence="1 4">Bacterial flagellum basal body</location>
    </subcellularLocation>
</comment>
<dbReference type="GO" id="GO:0003774">
    <property type="term" value="F:cytoskeletal motor activity"/>
    <property type="evidence" value="ECO:0007669"/>
    <property type="project" value="InterPro"/>
</dbReference>
<evidence type="ECO:0000313" key="6">
    <source>
        <dbReference type="EMBL" id="MBK1878427.1"/>
    </source>
</evidence>
<evidence type="ECO:0000256" key="3">
    <source>
        <dbReference type="ARBA" id="ARBA00023143"/>
    </source>
</evidence>
<accession>A0A934S223</accession>
<dbReference type="GO" id="GO:0071973">
    <property type="term" value="P:bacterial-type flagellum-dependent cell motility"/>
    <property type="evidence" value="ECO:0007669"/>
    <property type="project" value="InterPro"/>
</dbReference>
<keyword evidence="6" id="KW-0969">Cilium</keyword>
<comment type="caution">
    <text evidence="6">The sequence shown here is derived from an EMBL/GenBank/DDBJ whole genome shotgun (WGS) entry which is preliminary data.</text>
</comment>
<dbReference type="GO" id="GO:0009425">
    <property type="term" value="C:bacterial-type flagellum basal body"/>
    <property type="evidence" value="ECO:0007669"/>
    <property type="project" value="UniProtKB-SubCell"/>
</dbReference>
<keyword evidence="6" id="KW-0282">Flagellum</keyword>
<dbReference type="NCBIfam" id="TIGR00205">
    <property type="entry name" value="fliE"/>
    <property type="match status" value="1"/>
</dbReference>
<dbReference type="GO" id="GO:0005198">
    <property type="term" value="F:structural molecule activity"/>
    <property type="evidence" value="ECO:0007669"/>
    <property type="project" value="UniProtKB-UniRule"/>
</dbReference>
<organism evidence="6 7">
    <name type="scientific">Pelagicoccus mobilis</name>
    <dbReference type="NCBI Taxonomy" id="415221"/>
    <lineage>
        <taxon>Bacteria</taxon>
        <taxon>Pseudomonadati</taxon>
        <taxon>Verrucomicrobiota</taxon>
        <taxon>Opitutia</taxon>
        <taxon>Puniceicoccales</taxon>
        <taxon>Pelagicoccaceae</taxon>
        <taxon>Pelagicoccus</taxon>
    </lineage>
</organism>
<proteinExistence type="inferred from homology"/>
<name>A0A934S223_9BACT</name>
<dbReference type="Proteomes" id="UP000617628">
    <property type="component" value="Unassembled WGS sequence"/>
</dbReference>
<dbReference type="PANTHER" id="PTHR34653:SF1">
    <property type="entry name" value="FLAGELLAR HOOK-BASAL BODY COMPLEX PROTEIN FLIE"/>
    <property type="match status" value="1"/>
</dbReference>
<keyword evidence="3 4" id="KW-0975">Bacterial flagellum</keyword>
<keyword evidence="7" id="KW-1185">Reference proteome</keyword>
<sequence>MIDSVSSLAAQQLFKQNQLEHAKKLQSVEFPGQAQGLEKTGEAKSFDGIVGKFITEVDSKHKTAVAETNRMLLGETDNVHQAMIASQEAGVAFNMMVEVRNKLVQSYQELMKMPV</sequence>
<evidence type="ECO:0000256" key="2">
    <source>
        <dbReference type="ARBA" id="ARBA00009272"/>
    </source>
</evidence>
<evidence type="ECO:0000256" key="1">
    <source>
        <dbReference type="ARBA" id="ARBA00004117"/>
    </source>
</evidence>
<evidence type="ECO:0000256" key="5">
    <source>
        <dbReference type="NCBIfam" id="TIGR00205"/>
    </source>
</evidence>
<dbReference type="RefSeq" id="WP_200356639.1">
    <property type="nucleotide sequence ID" value="NZ_JAENIL010000030.1"/>
</dbReference>
<protein>
    <recommendedName>
        <fullName evidence="4 5">Flagellar hook-basal body complex protein FliE</fullName>
    </recommendedName>
</protein>
<dbReference type="AlphaFoldDB" id="A0A934S223"/>
<dbReference type="Pfam" id="PF02049">
    <property type="entry name" value="FliE"/>
    <property type="match status" value="1"/>
</dbReference>
<dbReference type="EMBL" id="JAENIL010000030">
    <property type="protein sequence ID" value="MBK1878427.1"/>
    <property type="molecule type" value="Genomic_DNA"/>
</dbReference>
<gene>
    <name evidence="4 6" type="primary">fliE</name>
    <name evidence="6" type="ORF">JIN87_16220</name>
</gene>
<dbReference type="PANTHER" id="PTHR34653">
    <property type="match status" value="1"/>
</dbReference>
<dbReference type="PRINTS" id="PR01006">
    <property type="entry name" value="FLGHOOKFLIE"/>
</dbReference>
<keyword evidence="6" id="KW-0966">Cell projection</keyword>
<evidence type="ECO:0000256" key="4">
    <source>
        <dbReference type="HAMAP-Rule" id="MF_00724"/>
    </source>
</evidence>